<keyword evidence="2" id="KW-1185">Reference proteome</keyword>
<evidence type="ECO:0000313" key="1">
    <source>
        <dbReference type="EMBL" id="KUI62360.1"/>
    </source>
</evidence>
<reference evidence="2" key="1">
    <citation type="submission" date="2014-12" db="EMBL/GenBank/DDBJ databases">
        <title>Genome Sequence of Valsa Canker Pathogens Uncovers a Specific Adaption of Colonization on Woody Bark.</title>
        <authorList>
            <person name="Yin Z."/>
            <person name="Liu H."/>
            <person name="Gao X."/>
            <person name="Li Z."/>
            <person name="Song N."/>
            <person name="Ke X."/>
            <person name="Dai Q."/>
            <person name="Wu Y."/>
            <person name="Sun Y."/>
            <person name="Xu J.-R."/>
            <person name="Kang Z.K."/>
            <person name="Wang L."/>
            <person name="Huang L."/>
        </authorList>
    </citation>
    <scope>NUCLEOTIDE SEQUENCE [LARGE SCALE GENOMIC DNA]</scope>
    <source>
        <strain evidence="2">SXYL134</strain>
    </source>
</reference>
<protein>
    <submittedName>
        <fullName evidence="1">Uncharacterized protein</fullName>
    </submittedName>
</protein>
<dbReference type="AlphaFoldDB" id="A0A194VED4"/>
<dbReference type="Proteomes" id="UP000078576">
    <property type="component" value="Unassembled WGS sequence"/>
</dbReference>
<dbReference type="STRING" id="694573.A0A194VED4"/>
<organism evidence="1 2">
    <name type="scientific">Cytospora mali</name>
    <name type="common">Apple Valsa canker fungus</name>
    <name type="synonym">Valsa mali</name>
    <dbReference type="NCBI Taxonomy" id="578113"/>
    <lineage>
        <taxon>Eukaryota</taxon>
        <taxon>Fungi</taxon>
        <taxon>Dikarya</taxon>
        <taxon>Ascomycota</taxon>
        <taxon>Pezizomycotina</taxon>
        <taxon>Sordariomycetes</taxon>
        <taxon>Sordariomycetidae</taxon>
        <taxon>Diaporthales</taxon>
        <taxon>Cytosporaceae</taxon>
        <taxon>Cytospora</taxon>
    </lineage>
</organism>
<evidence type="ECO:0000313" key="2">
    <source>
        <dbReference type="Proteomes" id="UP000078576"/>
    </source>
</evidence>
<sequence>MLAKALKYARSMQILQFFLDVVEDNGTTFEQKLLGARGIDTVDPANVEAILSTNFEGSAPLRIDEAE</sequence>
<proteinExistence type="predicted"/>
<name>A0A194VED4_CYTMA</name>
<dbReference type="EMBL" id="KN714809">
    <property type="protein sequence ID" value="KUI62360.1"/>
    <property type="molecule type" value="Genomic_DNA"/>
</dbReference>
<accession>A0A194VED4</accession>
<dbReference type="OrthoDB" id="1470350at2759"/>
<gene>
    <name evidence="1" type="ORF">VP1G_11399</name>
</gene>